<gene>
    <name evidence="2" type="ORF">SAMN03097694_1119</name>
</gene>
<accession>A0AB38C3Y4</accession>
<dbReference type="GO" id="GO:0005886">
    <property type="term" value="C:plasma membrane"/>
    <property type="evidence" value="ECO:0007669"/>
    <property type="project" value="TreeGrafter"/>
</dbReference>
<sequence>MMRPRQVSPSTMRKIILLSLSALAVFLLATAALVLAGLNDKLAPADVIVVPGNTILPDGTPSPRLQARLDVALKQFQEHRAPRILVSGATGKEGFDEAAAMARYLQSRGVPASAIIEDNQGWTTDATARNAAALMRQHGWHTAMVATQYFHVPRFRLALERSGITVSGNVHAPYFELRDVYSVPRETVGYAVYFALH</sequence>
<dbReference type="Gene3D" id="3.40.50.620">
    <property type="entry name" value="HUPs"/>
    <property type="match status" value="1"/>
</dbReference>
<dbReference type="PANTHER" id="PTHR30336:SF20">
    <property type="entry name" value="DUF218 DOMAIN-CONTAINING PROTEIN"/>
    <property type="match status" value="1"/>
</dbReference>
<dbReference type="InterPro" id="IPR003848">
    <property type="entry name" value="DUF218"/>
</dbReference>
<dbReference type="InterPro" id="IPR051599">
    <property type="entry name" value="Cell_Envelope_Assoc"/>
</dbReference>
<dbReference type="CDD" id="cd06259">
    <property type="entry name" value="YdcF-like"/>
    <property type="match status" value="1"/>
</dbReference>
<evidence type="ECO:0000313" key="3">
    <source>
        <dbReference type="Proteomes" id="UP000182489"/>
    </source>
</evidence>
<dbReference type="Pfam" id="PF02698">
    <property type="entry name" value="DUF218"/>
    <property type="match status" value="1"/>
</dbReference>
<name>A0AB38C3Y4_9BURK</name>
<evidence type="ECO:0000259" key="1">
    <source>
        <dbReference type="Pfam" id="PF02698"/>
    </source>
</evidence>
<organism evidence="2 3">
    <name type="scientific">Janthinobacterium lividum</name>
    <dbReference type="NCBI Taxonomy" id="29581"/>
    <lineage>
        <taxon>Bacteria</taxon>
        <taxon>Pseudomonadati</taxon>
        <taxon>Pseudomonadota</taxon>
        <taxon>Betaproteobacteria</taxon>
        <taxon>Burkholderiales</taxon>
        <taxon>Oxalobacteraceae</taxon>
        <taxon>Janthinobacterium</taxon>
    </lineage>
</organism>
<comment type="caution">
    <text evidence="2">The sequence shown here is derived from an EMBL/GenBank/DDBJ whole genome shotgun (WGS) entry which is preliminary data.</text>
</comment>
<protein>
    <submittedName>
        <fullName evidence="2">Protein SanA, affects membrane permeability for vancomycin</fullName>
    </submittedName>
</protein>
<proteinExistence type="predicted"/>
<dbReference type="AlphaFoldDB" id="A0AB38C3Y4"/>
<dbReference type="Proteomes" id="UP000182489">
    <property type="component" value="Unassembled WGS sequence"/>
</dbReference>
<feature type="domain" description="DUF218" evidence="1">
    <location>
        <begin position="46"/>
        <end position="167"/>
    </location>
</feature>
<dbReference type="InterPro" id="IPR014729">
    <property type="entry name" value="Rossmann-like_a/b/a_fold"/>
</dbReference>
<evidence type="ECO:0000313" key="2">
    <source>
        <dbReference type="EMBL" id="SFX19083.1"/>
    </source>
</evidence>
<dbReference type="PANTHER" id="PTHR30336">
    <property type="entry name" value="INNER MEMBRANE PROTEIN, PROBABLE PERMEASE"/>
    <property type="match status" value="1"/>
</dbReference>
<dbReference type="EMBL" id="FPKH01000001">
    <property type="protein sequence ID" value="SFX19083.1"/>
    <property type="molecule type" value="Genomic_DNA"/>
</dbReference>
<reference evidence="2 3" key="1">
    <citation type="submission" date="2016-11" db="EMBL/GenBank/DDBJ databases">
        <authorList>
            <person name="Varghese N."/>
            <person name="Submissions S."/>
        </authorList>
    </citation>
    <scope>NUCLEOTIDE SEQUENCE [LARGE SCALE GENOMIC DNA]</scope>
    <source>
        <strain evidence="2 3">NFR18</strain>
    </source>
</reference>